<evidence type="ECO:0000313" key="5">
    <source>
        <dbReference type="Proteomes" id="UP000183982"/>
    </source>
</evidence>
<dbReference type="AlphaFoldDB" id="A0A1M6STL7"/>
<accession>A0A1M6STL7</accession>
<keyword evidence="1" id="KW-0521">NADP</keyword>
<dbReference type="SUPFAM" id="SSF51735">
    <property type="entry name" value="NAD(P)-binding Rossmann-fold domains"/>
    <property type="match status" value="1"/>
</dbReference>
<name>A0A1M6STL7_9RHOB</name>
<dbReference type="GO" id="GO:0070402">
    <property type="term" value="F:NADPH binding"/>
    <property type="evidence" value="ECO:0007669"/>
    <property type="project" value="TreeGrafter"/>
</dbReference>
<dbReference type="GO" id="GO:0016651">
    <property type="term" value="F:oxidoreductase activity, acting on NAD(P)H"/>
    <property type="evidence" value="ECO:0007669"/>
    <property type="project" value="TreeGrafter"/>
</dbReference>
<reference evidence="5" key="1">
    <citation type="submission" date="2016-11" db="EMBL/GenBank/DDBJ databases">
        <authorList>
            <person name="Varghese N."/>
            <person name="Submissions S."/>
        </authorList>
    </citation>
    <scope>NUCLEOTIDE SEQUENCE [LARGE SCALE GENOMIC DNA]</scope>
    <source>
        <strain evidence="5">DSM 100564</strain>
    </source>
</reference>
<dbReference type="RefSeq" id="WP_073256591.1">
    <property type="nucleotide sequence ID" value="NZ_FQZQ01000032.1"/>
</dbReference>
<dbReference type="CDD" id="cd05276">
    <property type="entry name" value="p53_inducible_oxidoreductase"/>
    <property type="match status" value="1"/>
</dbReference>
<dbReference type="EMBL" id="FQZQ01000032">
    <property type="protein sequence ID" value="SHK48082.1"/>
    <property type="molecule type" value="Genomic_DNA"/>
</dbReference>
<keyword evidence="2" id="KW-0560">Oxidoreductase</keyword>
<dbReference type="InterPro" id="IPR013154">
    <property type="entry name" value="ADH-like_N"/>
</dbReference>
<sequence>MKAVCISEPGGPEVLVPIEAENPTAGAGEILVAVRAAGVNRPDVAQRLGRYPVPADANPLPGLEIAGTVAEIGEGVSGFKIGDPVMSLTHGGGYASLCAVDARHALKIPAGLDFAEAAALPEVAYTVEFNMVMRVGLNKSEIVLIHGGSSGIGSHAIARARSLGAIPIVTAGSDEKCAYCVSHGAEHAINYRSSDWEEQVMALTDGKGVDVVLDMVAGEYTNKNFNCLANDGRYALISLQGGRDVNVNLNSVLRRRLTLTGSTLRPLPSDKKALIADKLGKDVVPLLAEGKMRPHIHATFPLAKASEAHRMMEDGAHLGKIVLLVE</sequence>
<organism evidence="4 5">
    <name type="scientific">Shimia gijangensis</name>
    <dbReference type="NCBI Taxonomy" id="1470563"/>
    <lineage>
        <taxon>Bacteria</taxon>
        <taxon>Pseudomonadati</taxon>
        <taxon>Pseudomonadota</taxon>
        <taxon>Alphaproteobacteria</taxon>
        <taxon>Rhodobacterales</taxon>
        <taxon>Roseobacteraceae</taxon>
    </lineage>
</organism>
<dbReference type="InterPro" id="IPR036291">
    <property type="entry name" value="NAD(P)-bd_dom_sf"/>
</dbReference>
<keyword evidence="5" id="KW-1185">Reference proteome</keyword>
<evidence type="ECO:0000256" key="1">
    <source>
        <dbReference type="ARBA" id="ARBA00022857"/>
    </source>
</evidence>
<dbReference type="PANTHER" id="PTHR48106">
    <property type="entry name" value="QUINONE OXIDOREDUCTASE PIG3-RELATED"/>
    <property type="match status" value="1"/>
</dbReference>
<dbReference type="InterPro" id="IPR011032">
    <property type="entry name" value="GroES-like_sf"/>
</dbReference>
<dbReference type="SUPFAM" id="SSF50129">
    <property type="entry name" value="GroES-like"/>
    <property type="match status" value="1"/>
</dbReference>
<feature type="domain" description="Enoyl reductase (ER)" evidence="3">
    <location>
        <begin position="10"/>
        <end position="323"/>
    </location>
</feature>
<dbReference type="STRING" id="1470563.SAMN05444000_13211"/>
<evidence type="ECO:0000256" key="2">
    <source>
        <dbReference type="ARBA" id="ARBA00023002"/>
    </source>
</evidence>
<dbReference type="Pfam" id="PF13602">
    <property type="entry name" value="ADH_zinc_N_2"/>
    <property type="match status" value="1"/>
</dbReference>
<dbReference type="Gene3D" id="3.90.180.10">
    <property type="entry name" value="Medium-chain alcohol dehydrogenases, catalytic domain"/>
    <property type="match status" value="1"/>
</dbReference>
<dbReference type="InterPro" id="IPR020843">
    <property type="entry name" value="ER"/>
</dbReference>
<dbReference type="Pfam" id="PF08240">
    <property type="entry name" value="ADH_N"/>
    <property type="match status" value="1"/>
</dbReference>
<dbReference type="InterPro" id="IPR014189">
    <property type="entry name" value="Quinone_OxRdtase_PIG3"/>
</dbReference>
<dbReference type="Gene3D" id="3.40.50.720">
    <property type="entry name" value="NAD(P)-binding Rossmann-like Domain"/>
    <property type="match status" value="1"/>
</dbReference>
<evidence type="ECO:0000313" key="4">
    <source>
        <dbReference type="EMBL" id="SHK48082.1"/>
    </source>
</evidence>
<protein>
    <submittedName>
        <fullName evidence="4">Putative NAD(P)H quinone oxidoreductase, PIG3 family</fullName>
    </submittedName>
</protein>
<dbReference type="PANTHER" id="PTHR48106:SF8">
    <property type="entry name" value="OS02G0805600 PROTEIN"/>
    <property type="match status" value="1"/>
</dbReference>
<dbReference type="Proteomes" id="UP000183982">
    <property type="component" value="Unassembled WGS sequence"/>
</dbReference>
<proteinExistence type="predicted"/>
<dbReference type="OrthoDB" id="9805883at2"/>
<gene>
    <name evidence="4" type="ORF">SAMN05444000_13211</name>
</gene>
<dbReference type="NCBIfam" id="TIGR02824">
    <property type="entry name" value="quinone_pig3"/>
    <property type="match status" value="1"/>
</dbReference>
<evidence type="ECO:0000259" key="3">
    <source>
        <dbReference type="SMART" id="SM00829"/>
    </source>
</evidence>
<dbReference type="SMART" id="SM00829">
    <property type="entry name" value="PKS_ER"/>
    <property type="match status" value="1"/>
</dbReference>